<feature type="transmembrane region" description="Helical" evidence="1">
    <location>
        <begin position="61"/>
        <end position="80"/>
    </location>
</feature>
<dbReference type="AlphaFoldDB" id="A0A7X4K9N3"/>
<feature type="transmembrane region" description="Helical" evidence="1">
    <location>
        <begin position="92"/>
        <end position="112"/>
    </location>
</feature>
<accession>A0A7X4K9N3</accession>
<comment type="caution">
    <text evidence="2">The sequence shown here is derived from an EMBL/GenBank/DDBJ whole genome shotgun (WGS) entry which is preliminary data.</text>
</comment>
<keyword evidence="3" id="KW-1185">Reference proteome</keyword>
<name>A0A7X4K9N3_9SPHN</name>
<reference evidence="2 3" key="1">
    <citation type="submission" date="2019-12" db="EMBL/GenBank/DDBJ databases">
        <authorList>
            <person name="Feng G."/>
            <person name="Zhu H."/>
        </authorList>
    </citation>
    <scope>NUCLEOTIDE SEQUENCE [LARGE SCALE GENOMIC DNA]</scope>
    <source>
        <strain evidence="2 3">FGD1</strain>
    </source>
</reference>
<keyword evidence="1" id="KW-1133">Transmembrane helix</keyword>
<keyword evidence="1" id="KW-0812">Transmembrane</keyword>
<evidence type="ECO:0000313" key="3">
    <source>
        <dbReference type="Proteomes" id="UP000465810"/>
    </source>
</evidence>
<sequence length="130" mass="13534">MDVKPILAAAAVPIAPSIGPAIVTFAGLDIPILALGLSTASLLLARFVAPPSLEKMTREQEWALTALLIIILLLVVTGQMPLVGTGKPMETGMAVVTGIGLGFSGLLVVRLMRERVVAMMKAMLGSAKEE</sequence>
<protein>
    <submittedName>
        <fullName evidence="2">Uncharacterized protein</fullName>
    </submittedName>
</protein>
<keyword evidence="1" id="KW-0472">Membrane</keyword>
<gene>
    <name evidence="2" type="ORF">GR702_17515</name>
</gene>
<feature type="transmembrane region" description="Helical" evidence="1">
    <location>
        <begin position="30"/>
        <end position="49"/>
    </location>
</feature>
<dbReference type="RefSeq" id="WP_160987007.1">
    <property type="nucleotide sequence ID" value="NZ_WVTD01000017.1"/>
</dbReference>
<dbReference type="EMBL" id="WVTD01000017">
    <property type="protein sequence ID" value="MYL99563.1"/>
    <property type="molecule type" value="Genomic_DNA"/>
</dbReference>
<evidence type="ECO:0000313" key="2">
    <source>
        <dbReference type="EMBL" id="MYL99563.1"/>
    </source>
</evidence>
<dbReference type="Proteomes" id="UP000465810">
    <property type="component" value="Unassembled WGS sequence"/>
</dbReference>
<proteinExistence type="predicted"/>
<organism evidence="2 3">
    <name type="scientific">Novosphingobium silvae</name>
    <dbReference type="NCBI Taxonomy" id="2692619"/>
    <lineage>
        <taxon>Bacteria</taxon>
        <taxon>Pseudomonadati</taxon>
        <taxon>Pseudomonadota</taxon>
        <taxon>Alphaproteobacteria</taxon>
        <taxon>Sphingomonadales</taxon>
        <taxon>Sphingomonadaceae</taxon>
        <taxon>Novosphingobium</taxon>
    </lineage>
</organism>
<evidence type="ECO:0000256" key="1">
    <source>
        <dbReference type="SAM" id="Phobius"/>
    </source>
</evidence>